<reference evidence="1" key="1">
    <citation type="submission" date="2020-04" db="EMBL/GenBank/DDBJ databases">
        <authorList>
            <person name="Chiriac C."/>
            <person name="Salcher M."/>
            <person name="Ghai R."/>
            <person name="Kavagutti S V."/>
        </authorList>
    </citation>
    <scope>NUCLEOTIDE SEQUENCE</scope>
</reference>
<name>A0A6J5N4K6_9CAUD</name>
<dbReference type="EMBL" id="LR796601">
    <property type="protein sequence ID" value="CAB4153728.1"/>
    <property type="molecule type" value="Genomic_DNA"/>
</dbReference>
<proteinExistence type="predicted"/>
<evidence type="ECO:0000313" key="1">
    <source>
        <dbReference type="EMBL" id="CAB4153728.1"/>
    </source>
</evidence>
<gene>
    <name evidence="1" type="ORF">UFOVP628_19</name>
</gene>
<accession>A0A6J5N4K6</accession>
<sequence>MKPEWMPNVTAGQAMGVAGIIGAYGAAEAQKAAAINQQTSYMLQARDTLAVAEVRADMSEQYATIQAGRTIKRAEMEAQNYTIAGNTLLKNMRATNAAVRARAAASGVVLGEGSVQAVQNENVAATMRDVGIADLNSLTARVMGFEDASAMLQSTDYQNMISLYSARSQAGQLSFAGSAARRSGGILAGATLSQGLAQGYKTITSK</sequence>
<protein>
    <recommendedName>
        <fullName evidence="2">Internal virion protein</fullName>
    </recommendedName>
</protein>
<organism evidence="1">
    <name type="scientific">uncultured Caudovirales phage</name>
    <dbReference type="NCBI Taxonomy" id="2100421"/>
    <lineage>
        <taxon>Viruses</taxon>
        <taxon>Duplodnaviria</taxon>
        <taxon>Heunggongvirae</taxon>
        <taxon>Uroviricota</taxon>
        <taxon>Caudoviricetes</taxon>
        <taxon>Peduoviridae</taxon>
        <taxon>Maltschvirus</taxon>
        <taxon>Maltschvirus maltsch</taxon>
    </lineage>
</organism>
<evidence type="ECO:0008006" key="2">
    <source>
        <dbReference type="Google" id="ProtNLM"/>
    </source>
</evidence>